<dbReference type="InterPro" id="IPR005302">
    <property type="entry name" value="MoCF_Sase_C"/>
</dbReference>
<dbReference type="AlphaFoldDB" id="A0A2T1HXU8"/>
<dbReference type="PROSITE" id="PS51340">
    <property type="entry name" value="MOSC"/>
    <property type="match status" value="1"/>
</dbReference>
<dbReference type="Gene3D" id="2.40.33.20">
    <property type="entry name" value="PK beta-barrel domain-like"/>
    <property type="match status" value="1"/>
</dbReference>
<name>A0A2T1HXU8_9HYPH</name>
<keyword evidence="3" id="KW-1185">Reference proteome</keyword>
<evidence type="ECO:0000313" key="2">
    <source>
        <dbReference type="EMBL" id="PSC06522.1"/>
    </source>
</evidence>
<gene>
    <name evidence="2" type="ORF">SLNSH_03605</name>
</gene>
<dbReference type="InterPro" id="IPR052716">
    <property type="entry name" value="MOSC_domain"/>
</dbReference>
<dbReference type="Pfam" id="PF03473">
    <property type="entry name" value="MOSC"/>
    <property type="match status" value="1"/>
</dbReference>
<feature type="domain" description="MOSC" evidence="1">
    <location>
        <begin position="29"/>
        <end position="189"/>
    </location>
</feature>
<reference evidence="3" key="1">
    <citation type="submission" date="2018-03" db="EMBL/GenBank/DDBJ databases">
        <authorList>
            <person name="Sun L."/>
            <person name="Liu H."/>
            <person name="Chen W."/>
            <person name="Huang K."/>
            <person name="Liu W."/>
            <person name="Gao X."/>
        </authorList>
    </citation>
    <scope>NUCLEOTIDE SEQUENCE [LARGE SCALE GENOMIC DNA]</scope>
    <source>
        <strain evidence="3">SH9</strain>
    </source>
</reference>
<dbReference type="PANTHER" id="PTHR36930">
    <property type="entry name" value="METAL-SULFUR CLUSTER BIOSYNTHESIS PROTEINS YUAD-RELATED"/>
    <property type="match status" value="1"/>
</dbReference>
<dbReference type="OrthoDB" id="9808413at2"/>
<evidence type="ECO:0000259" key="1">
    <source>
        <dbReference type="PROSITE" id="PS51340"/>
    </source>
</evidence>
<proteinExistence type="predicted"/>
<dbReference type="GO" id="GO:0030170">
    <property type="term" value="F:pyridoxal phosphate binding"/>
    <property type="evidence" value="ECO:0007669"/>
    <property type="project" value="InterPro"/>
</dbReference>
<dbReference type="GO" id="GO:0003824">
    <property type="term" value="F:catalytic activity"/>
    <property type="evidence" value="ECO:0007669"/>
    <property type="project" value="InterPro"/>
</dbReference>
<dbReference type="InterPro" id="IPR011037">
    <property type="entry name" value="Pyrv_Knase-like_insert_dom_sf"/>
</dbReference>
<dbReference type="GO" id="GO:0030151">
    <property type="term" value="F:molybdenum ion binding"/>
    <property type="evidence" value="ECO:0007669"/>
    <property type="project" value="InterPro"/>
</dbReference>
<dbReference type="PANTHER" id="PTHR36930:SF1">
    <property type="entry name" value="MOSC DOMAIN-CONTAINING PROTEIN"/>
    <property type="match status" value="1"/>
</dbReference>
<protein>
    <submittedName>
        <fullName evidence="2">Molybdenum cofactor sulfurase</fullName>
    </submittedName>
</protein>
<dbReference type="Proteomes" id="UP000239772">
    <property type="component" value="Unassembled WGS sequence"/>
</dbReference>
<dbReference type="SUPFAM" id="SSF50800">
    <property type="entry name" value="PK beta-barrel domain-like"/>
    <property type="match status" value="1"/>
</dbReference>
<accession>A0A2T1HXU8</accession>
<organism evidence="2 3">
    <name type="scientific">Alsobacter soli</name>
    <dbReference type="NCBI Taxonomy" id="2109933"/>
    <lineage>
        <taxon>Bacteria</taxon>
        <taxon>Pseudomonadati</taxon>
        <taxon>Pseudomonadota</taxon>
        <taxon>Alphaproteobacteria</taxon>
        <taxon>Hyphomicrobiales</taxon>
        <taxon>Alsobacteraceae</taxon>
        <taxon>Alsobacter</taxon>
    </lineage>
</organism>
<sequence>MQLEAITPARKLRAVCSSVLVADGDGFETRPVERATLDFEGIDGLSGERHRGHSRAADARTPWFLRGLRIRNTRQLSLVSREELSVVAEAMGLEEVRPEWLGANLVVEGIPSLSRLPRGTRMFFGGGAVLAIEEQNAPCRKSGKALARHIGGSADLAQRFVNAARRRRGLVAWVDSPGMIGVGDAVTVRIPEQWIY</sequence>
<comment type="caution">
    <text evidence="2">The sequence shown here is derived from an EMBL/GenBank/DDBJ whole genome shotgun (WGS) entry which is preliminary data.</text>
</comment>
<dbReference type="RefSeq" id="WP_106335437.1">
    <property type="nucleotide sequence ID" value="NZ_PVZS01000003.1"/>
</dbReference>
<evidence type="ECO:0000313" key="3">
    <source>
        <dbReference type="Proteomes" id="UP000239772"/>
    </source>
</evidence>
<dbReference type="EMBL" id="PVZS01000003">
    <property type="protein sequence ID" value="PSC06522.1"/>
    <property type="molecule type" value="Genomic_DNA"/>
</dbReference>